<comment type="caution">
    <text evidence="13">The sequence shown here is derived from an EMBL/GenBank/DDBJ whole genome shotgun (WGS) entry which is preliminary data.</text>
</comment>
<dbReference type="GO" id="GO:0046872">
    <property type="term" value="F:metal ion binding"/>
    <property type="evidence" value="ECO:0007669"/>
    <property type="project" value="UniProtKB-KW"/>
</dbReference>
<evidence type="ECO:0000256" key="10">
    <source>
        <dbReference type="SAM" id="MobiDB-lite"/>
    </source>
</evidence>
<evidence type="ECO:0000256" key="6">
    <source>
        <dbReference type="ARBA" id="ARBA00022801"/>
    </source>
</evidence>
<dbReference type="EMBL" id="BFAA01010691">
    <property type="protein sequence ID" value="GCB79600.1"/>
    <property type="molecule type" value="Genomic_DNA"/>
</dbReference>
<dbReference type="InterPro" id="IPR018258">
    <property type="entry name" value="Ribosomal_bL21_CS"/>
</dbReference>
<dbReference type="GO" id="GO:0003723">
    <property type="term" value="F:RNA binding"/>
    <property type="evidence" value="ECO:0007669"/>
    <property type="project" value="InterPro"/>
</dbReference>
<dbReference type="STRING" id="75743.A0A401Q2M0"/>
<feature type="signal peptide" evidence="11">
    <location>
        <begin position="1"/>
        <end position="21"/>
    </location>
</feature>
<dbReference type="PANTHER" id="PTHR12253">
    <property type="entry name" value="RH14732P"/>
    <property type="match status" value="1"/>
</dbReference>
<keyword evidence="14" id="KW-1185">Reference proteome</keyword>
<keyword evidence="6" id="KW-0378">Hydrolase</keyword>
<dbReference type="GO" id="GO:0006412">
    <property type="term" value="P:translation"/>
    <property type="evidence" value="ECO:0007669"/>
    <property type="project" value="InterPro"/>
</dbReference>
<dbReference type="AlphaFoldDB" id="A0A401Q2M0"/>
<dbReference type="GO" id="GO:0004623">
    <property type="term" value="F:phospholipase A2 activity"/>
    <property type="evidence" value="ECO:0007669"/>
    <property type="project" value="UniProtKB-EC"/>
</dbReference>
<dbReference type="Pfam" id="PF05826">
    <property type="entry name" value="Phospholip_A2_2"/>
    <property type="match status" value="1"/>
</dbReference>
<dbReference type="FunFam" id="1.20.90.10:FF:000002">
    <property type="entry name" value="Phospholipase A2 group III"/>
    <property type="match status" value="1"/>
</dbReference>
<evidence type="ECO:0000259" key="12">
    <source>
        <dbReference type="Pfam" id="PF05826"/>
    </source>
</evidence>
<keyword evidence="4" id="KW-0964">Secreted</keyword>
<evidence type="ECO:0000256" key="3">
    <source>
        <dbReference type="ARBA" id="ARBA00013278"/>
    </source>
</evidence>
<dbReference type="PROSITE" id="PS01169">
    <property type="entry name" value="RIBOSOMAL_L21"/>
    <property type="match status" value="1"/>
</dbReference>
<dbReference type="InterPro" id="IPR033113">
    <property type="entry name" value="PLA2_histidine"/>
</dbReference>
<evidence type="ECO:0000256" key="2">
    <source>
        <dbReference type="ARBA" id="ARBA00004613"/>
    </source>
</evidence>
<accession>A0A401Q2M0</accession>
<evidence type="ECO:0000256" key="4">
    <source>
        <dbReference type="ARBA" id="ARBA00022525"/>
    </source>
</evidence>
<evidence type="ECO:0000256" key="8">
    <source>
        <dbReference type="ARBA" id="ARBA00023098"/>
    </source>
</evidence>
<evidence type="ECO:0000313" key="13">
    <source>
        <dbReference type="EMBL" id="GCB79600.1"/>
    </source>
</evidence>
<comment type="cofactor">
    <cofactor evidence="1">
        <name>Ca(2+)</name>
        <dbReference type="ChEBI" id="CHEBI:29108"/>
    </cofactor>
</comment>
<evidence type="ECO:0000256" key="9">
    <source>
        <dbReference type="ARBA" id="ARBA00023157"/>
    </source>
</evidence>
<comment type="subcellular location">
    <subcellularLocation>
        <location evidence="2">Secreted</location>
    </subcellularLocation>
</comment>
<evidence type="ECO:0000256" key="7">
    <source>
        <dbReference type="ARBA" id="ARBA00022837"/>
    </source>
</evidence>
<evidence type="ECO:0000313" key="14">
    <source>
        <dbReference type="Proteomes" id="UP000288216"/>
    </source>
</evidence>
<dbReference type="Proteomes" id="UP000288216">
    <property type="component" value="Unassembled WGS sequence"/>
</dbReference>
<protein>
    <recommendedName>
        <fullName evidence="3">phospholipase A2</fullName>
        <ecNumber evidence="3">3.1.1.4</ecNumber>
    </recommendedName>
</protein>
<proteinExistence type="predicted"/>
<reference evidence="13 14" key="1">
    <citation type="journal article" date="2018" name="Nat. Ecol. Evol.">
        <title>Shark genomes provide insights into elasmobranch evolution and the origin of vertebrates.</title>
        <authorList>
            <person name="Hara Y"/>
            <person name="Yamaguchi K"/>
            <person name="Onimaru K"/>
            <person name="Kadota M"/>
            <person name="Koyanagi M"/>
            <person name="Keeley SD"/>
            <person name="Tatsumi K"/>
            <person name="Tanaka K"/>
            <person name="Motone F"/>
            <person name="Kageyama Y"/>
            <person name="Nozu R"/>
            <person name="Adachi N"/>
            <person name="Nishimura O"/>
            <person name="Nakagawa R"/>
            <person name="Tanegashima C"/>
            <person name="Kiyatake I"/>
            <person name="Matsumoto R"/>
            <person name="Murakumo K"/>
            <person name="Nishida K"/>
            <person name="Terakita A"/>
            <person name="Kuratani S"/>
            <person name="Sato K"/>
            <person name="Hyodo S Kuraku.S."/>
        </authorList>
    </citation>
    <scope>NUCLEOTIDE SEQUENCE [LARGE SCALE GENOMIC DNA]</scope>
</reference>
<dbReference type="Gene3D" id="1.20.90.10">
    <property type="entry name" value="Phospholipase A2 domain"/>
    <property type="match status" value="1"/>
</dbReference>
<feature type="non-terminal residue" evidence="13">
    <location>
        <position position="580"/>
    </location>
</feature>
<feature type="region of interest" description="Disordered" evidence="10">
    <location>
        <begin position="367"/>
        <end position="392"/>
    </location>
</feature>
<dbReference type="CDD" id="cd04704">
    <property type="entry name" value="PLA2_bee_venom_like"/>
    <property type="match status" value="1"/>
</dbReference>
<evidence type="ECO:0000256" key="11">
    <source>
        <dbReference type="SAM" id="SignalP"/>
    </source>
</evidence>
<keyword evidence="11" id="KW-0732">Signal</keyword>
<evidence type="ECO:0000256" key="5">
    <source>
        <dbReference type="ARBA" id="ARBA00022723"/>
    </source>
</evidence>
<evidence type="ECO:0000256" key="1">
    <source>
        <dbReference type="ARBA" id="ARBA00001913"/>
    </source>
</evidence>
<dbReference type="InterPro" id="IPR036444">
    <property type="entry name" value="PLipase_A2_dom_sf"/>
</dbReference>
<dbReference type="InterPro" id="IPR016090">
    <property type="entry name" value="PLA2-like_dom"/>
</dbReference>
<keyword evidence="5" id="KW-0479">Metal-binding</keyword>
<dbReference type="EC" id="3.1.1.4" evidence="3"/>
<dbReference type="GO" id="GO:0050482">
    <property type="term" value="P:arachidonate secretion"/>
    <property type="evidence" value="ECO:0007669"/>
    <property type="project" value="InterPro"/>
</dbReference>
<feature type="chain" id="PRO_5019438658" description="phospholipase A2" evidence="11">
    <location>
        <begin position="22"/>
        <end position="580"/>
    </location>
</feature>
<dbReference type="OrthoDB" id="10059604at2759"/>
<dbReference type="PROSITE" id="PS00118">
    <property type="entry name" value="PA2_HIS"/>
    <property type="match status" value="1"/>
</dbReference>
<dbReference type="SUPFAM" id="SSF48619">
    <property type="entry name" value="Phospholipase A2, PLA2"/>
    <property type="match status" value="1"/>
</dbReference>
<dbReference type="GO" id="GO:0003735">
    <property type="term" value="F:structural constituent of ribosome"/>
    <property type="evidence" value="ECO:0007669"/>
    <property type="project" value="InterPro"/>
</dbReference>
<name>A0A401Q2M0_SCYTO</name>
<keyword evidence="8" id="KW-0443">Lipid metabolism</keyword>
<feature type="compositionally biased region" description="Basic residues" evidence="10">
    <location>
        <begin position="367"/>
        <end position="388"/>
    </location>
</feature>
<sequence length="580" mass="65084">MILSGCLFCLLYFSHIQGHMALPRDRLLGLSHRDRSLCHLVASDPSARSLSFLAQLGGFHNGMVLFQTSWSWQGHLEQCITWEEERITRAYLAFCLEKWTKPGARGTFLTAWDSQLEGDMRHLEEWGLNCSSPLASTAAPGLWGNSPASAGRLHRARRSASPAPVGNLYTGTRSWFLPDPTVAADQLTGARRSRRGWTLPGTIWCGAGDSAENFTDLGLFDRTDLCCREHDHCEHKISAFAYNYGMRNFRLHTISHCDCDYRFRKCLLNVNDTMSTLVGITFFSILQVPCFNLGLVEHCAIKTWWRRCNATGLVPQAILHHQSKYNYSQPISQMESGPKSTSSPVATSRQNQMATSLNLLPNSIQRMKRKNKKKCQKSNGHRRRKTKVPSKNTLRMREEMMSTTAHNETGFNPALEQNLMENPFPVELGEKDVPRKLLQRNASNALNSQVKGSIAIGWHEKISKEHYLTVLGESSLPKNVGSTLSSNQNVTLPLIMRDKSIVKNKVDNSFSIPSREKFNLSRFSKNKRLKSLPNPMDRKGLASVNPECGIGNMSCSGIIGSSSCVRQSPDPAGRRWTKDK</sequence>
<dbReference type="GO" id="GO:0005840">
    <property type="term" value="C:ribosome"/>
    <property type="evidence" value="ECO:0007669"/>
    <property type="project" value="InterPro"/>
</dbReference>
<feature type="domain" description="Phospholipase A2-like central" evidence="12">
    <location>
        <begin position="199"/>
        <end position="292"/>
    </location>
</feature>
<keyword evidence="7" id="KW-0106">Calcium</keyword>
<organism evidence="13 14">
    <name type="scientific">Scyliorhinus torazame</name>
    <name type="common">Cloudy catshark</name>
    <name type="synonym">Catulus torazame</name>
    <dbReference type="NCBI Taxonomy" id="75743"/>
    <lineage>
        <taxon>Eukaryota</taxon>
        <taxon>Metazoa</taxon>
        <taxon>Chordata</taxon>
        <taxon>Craniata</taxon>
        <taxon>Vertebrata</taxon>
        <taxon>Chondrichthyes</taxon>
        <taxon>Elasmobranchii</taxon>
        <taxon>Galeomorphii</taxon>
        <taxon>Galeoidea</taxon>
        <taxon>Carcharhiniformes</taxon>
        <taxon>Scyliorhinidae</taxon>
        <taxon>Scyliorhinus</taxon>
    </lineage>
</organism>
<dbReference type="GO" id="GO:0005576">
    <property type="term" value="C:extracellular region"/>
    <property type="evidence" value="ECO:0007669"/>
    <property type="project" value="UniProtKB-SubCell"/>
</dbReference>
<dbReference type="GO" id="GO:0006644">
    <property type="term" value="P:phospholipid metabolic process"/>
    <property type="evidence" value="ECO:0007669"/>
    <property type="project" value="InterPro"/>
</dbReference>
<gene>
    <name evidence="13" type="ORF">scyTo_0016983</name>
</gene>
<keyword evidence="9" id="KW-1015">Disulfide bond</keyword>